<dbReference type="InterPro" id="IPR014044">
    <property type="entry name" value="CAP_dom"/>
</dbReference>
<dbReference type="Gene3D" id="3.40.33.10">
    <property type="entry name" value="CAP"/>
    <property type="match status" value="1"/>
</dbReference>
<evidence type="ECO:0000259" key="1">
    <source>
        <dbReference type="Pfam" id="PF00188"/>
    </source>
</evidence>
<gene>
    <name evidence="2" type="ORF">G3256_04385</name>
</gene>
<reference evidence="2 3" key="1">
    <citation type="submission" date="2020-02" db="EMBL/GenBank/DDBJ databases">
        <title>Genome sequence of Roseobacter ponti.</title>
        <authorList>
            <person name="Hollensteiner J."/>
            <person name="Schneider D."/>
            <person name="Poehlein A."/>
            <person name="Daniel R."/>
        </authorList>
    </citation>
    <scope>NUCLEOTIDE SEQUENCE [LARGE SCALE GENOMIC DNA]</scope>
    <source>
        <strain evidence="2 3">DSM 106830</strain>
    </source>
</reference>
<dbReference type="SUPFAM" id="SSF55797">
    <property type="entry name" value="PR-1-like"/>
    <property type="match status" value="1"/>
</dbReference>
<sequence length="115" mass="12987">MLNQFRADQGRAAVGWSERLEQAAAGHARDMLENGFFSHTGSDGSDIGQRVARTGYKWCYIAENIARGQRSLYEVMDRWAASSGHRRNMLLRDVREFALVEGPGRIWVMVLAQPC</sequence>
<dbReference type="Pfam" id="PF00188">
    <property type="entry name" value="CAP"/>
    <property type="match status" value="1"/>
</dbReference>
<dbReference type="CDD" id="cd05379">
    <property type="entry name" value="CAP_bacterial"/>
    <property type="match status" value="1"/>
</dbReference>
<organism evidence="2 3">
    <name type="scientific">Roseobacter ponti</name>
    <dbReference type="NCBI Taxonomy" id="1891787"/>
    <lineage>
        <taxon>Bacteria</taxon>
        <taxon>Pseudomonadati</taxon>
        <taxon>Pseudomonadota</taxon>
        <taxon>Alphaproteobacteria</taxon>
        <taxon>Rhodobacterales</taxon>
        <taxon>Roseobacteraceae</taxon>
        <taxon>Roseobacter</taxon>
    </lineage>
</organism>
<proteinExistence type="predicted"/>
<feature type="domain" description="SCP" evidence="1">
    <location>
        <begin position="2"/>
        <end position="97"/>
    </location>
</feature>
<dbReference type="EMBL" id="CP048788">
    <property type="protein sequence ID" value="QJF53103.1"/>
    <property type="molecule type" value="Genomic_DNA"/>
</dbReference>
<dbReference type="KEGG" id="rpon:G3256_04385"/>
<dbReference type="PANTHER" id="PTHR31157:SF1">
    <property type="entry name" value="SCP DOMAIN-CONTAINING PROTEIN"/>
    <property type="match status" value="1"/>
</dbReference>
<dbReference type="PANTHER" id="PTHR31157">
    <property type="entry name" value="SCP DOMAIN-CONTAINING PROTEIN"/>
    <property type="match status" value="1"/>
</dbReference>
<keyword evidence="3" id="KW-1185">Reference proteome</keyword>
<accession>A0A858SZP3</accession>
<dbReference type="Proteomes" id="UP000503308">
    <property type="component" value="Chromosome"/>
</dbReference>
<dbReference type="InterPro" id="IPR035940">
    <property type="entry name" value="CAP_sf"/>
</dbReference>
<dbReference type="AlphaFoldDB" id="A0A858SZP3"/>
<evidence type="ECO:0000313" key="2">
    <source>
        <dbReference type="EMBL" id="QJF53103.1"/>
    </source>
</evidence>
<evidence type="ECO:0000313" key="3">
    <source>
        <dbReference type="Proteomes" id="UP000503308"/>
    </source>
</evidence>
<name>A0A858SZP3_9RHOB</name>
<protein>
    <submittedName>
        <fullName evidence="2">CAP domain-containing protein</fullName>
    </submittedName>
</protein>